<evidence type="ECO:0000313" key="2">
    <source>
        <dbReference type="EMBL" id="CAL1579523.1"/>
    </source>
</evidence>
<dbReference type="AlphaFoldDB" id="A0AAV2JP86"/>
<evidence type="ECO:0000313" key="3">
    <source>
        <dbReference type="Proteomes" id="UP001497482"/>
    </source>
</evidence>
<keyword evidence="3" id="KW-1185">Reference proteome</keyword>
<proteinExistence type="predicted"/>
<organism evidence="2 3">
    <name type="scientific">Knipowitschia caucasica</name>
    <name type="common">Caucasian dwarf goby</name>
    <name type="synonym">Pomatoschistus caucasicus</name>
    <dbReference type="NCBI Taxonomy" id="637954"/>
    <lineage>
        <taxon>Eukaryota</taxon>
        <taxon>Metazoa</taxon>
        <taxon>Chordata</taxon>
        <taxon>Craniata</taxon>
        <taxon>Vertebrata</taxon>
        <taxon>Euteleostomi</taxon>
        <taxon>Actinopterygii</taxon>
        <taxon>Neopterygii</taxon>
        <taxon>Teleostei</taxon>
        <taxon>Neoteleostei</taxon>
        <taxon>Acanthomorphata</taxon>
        <taxon>Gobiaria</taxon>
        <taxon>Gobiiformes</taxon>
        <taxon>Gobioidei</taxon>
        <taxon>Gobiidae</taxon>
        <taxon>Gobiinae</taxon>
        <taxon>Knipowitschia</taxon>
    </lineage>
</organism>
<dbReference type="Proteomes" id="UP001497482">
    <property type="component" value="Chromosome 14"/>
</dbReference>
<accession>A0AAV2JP86</accession>
<reference evidence="2 3" key="1">
    <citation type="submission" date="2024-04" db="EMBL/GenBank/DDBJ databases">
        <authorList>
            <person name="Waldvogel A.-M."/>
            <person name="Schoenle A."/>
        </authorList>
    </citation>
    <scope>NUCLEOTIDE SEQUENCE [LARGE SCALE GENOMIC DNA]</scope>
</reference>
<feature type="region of interest" description="Disordered" evidence="1">
    <location>
        <begin position="1"/>
        <end position="31"/>
    </location>
</feature>
<evidence type="ECO:0000256" key="1">
    <source>
        <dbReference type="SAM" id="MobiDB-lite"/>
    </source>
</evidence>
<sequence>MSDRMTAWISSTKTKKTWKPESKGGGNSPKSLELSYRLPNYKRHAVKGFGTLEVISVRLGFGCARISALALAPPHRQLQQSGLRAPGFGSRDWCLRSIRSDRCSWSYLSSAGCVPALEKDRKPRQEPCVRCRRREDRAQQPPCLCATRHRCLFVGAAAGPGGGLSLSVWRPAQSHTSRVDPYFRRAALNHYEKMSGDANWRTTDR</sequence>
<name>A0AAV2JP86_KNICA</name>
<protein>
    <submittedName>
        <fullName evidence="2">Uncharacterized protein</fullName>
    </submittedName>
</protein>
<gene>
    <name evidence="2" type="ORF">KC01_LOCUS10562</name>
</gene>
<dbReference type="EMBL" id="OZ035836">
    <property type="protein sequence ID" value="CAL1579523.1"/>
    <property type="molecule type" value="Genomic_DNA"/>
</dbReference>